<comment type="caution">
    <text evidence="6">The sequence shown here is derived from an EMBL/GenBank/DDBJ whole genome shotgun (WGS) entry which is preliminary data.</text>
</comment>
<dbReference type="AlphaFoldDB" id="A0A942T745"/>
<dbReference type="PANTHER" id="PTHR36923">
    <property type="entry name" value="FERREDOXIN"/>
    <property type="match status" value="1"/>
</dbReference>
<gene>
    <name evidence="7" type="ORF">KHB02_003150</name>
    <name evidence="6" type="ORF">KHB02_32680</name>
</gene>
<evidence type="ECO:0000313" key="6">
    <source>
        <dbReference type="EMBL" id="MBS4186151.1"/>
    </source>
</evidence>
<evidence type="ECO:0000256" key="4">
    <source>
        <dbReference type="ARBA" id="ARBA00023004"/>
    </source>
</evidence>
<keyword evidence="5" id="KW-0411">Iron-sulfur</keyword>
<keyword evidence="8" id="KW-1185">Reference proteome</keyword>
<accession>A0A942T745</accession>
<dbReference type="EMBL" id="JAGYPE010000006">
    <property type="protein sequence ID" value="MBS4186151.1"/>
    <property type="molecule type" value="Genomic_DNA"/>
</dbReference>
<dbReference type="Proteomes" id="UP000677265">
    <property type="component" value="Unassembled WGS sequence"/>
</dbReference>
<evidence type="ECO:0000256" key="2">
    <source>
        <dbReference type="ARBA" id="ARBA00022723"/>
    </source>
</evidence>
<dbReference type="PANTHER" id="PTHR36923:SF3">
    <property type="entry name" value="FERREDOXIN"/>
    <property type="match status" value="1"/>
</dbReference>
<protein>
    <submittedName>
        <fullName evidence="6">Ferredoxin</fullName>
    </submittedName>
</protein>
<dbReference type="GO" id="GO:0046872">
    <property type="term" value="F:metal ion binding"/>
    <property type="evidence" value="ECO:0007669"/>
    <property type="project" value="UniProtKB-KW"/>
</dbReference>
<reference evidence="6" key="1">
    <citation type="submission" date="2021-05" db="EMBL/GenBank/DDBJ databases">
        <title>Novel Bacillus species.</title>
        <authorList>
            <person name="Liu G."/>
        </authorList>
    </citation>
    <scope>NUCLEOTIDE SEQUENCE</scope>
    <source>
        <strain evidence="6 8">FJAT-50051</strain>
    </source>
</reference>
<evidence type="ECO:0000256" key="5">
    <source>
        <dbReference type="ARBA" id="ARBA00023014"/>
    </source>
</evidence>
<keyword evidence="4" id="KW-0408">Iron</keyword>
<evidence type="ECO:0000256" key="3">
    <source>
        <dbReference type="ARBA" id="ARBA00022982"/>
    </source>
</evidence>
<dbReference type="Gene3D" id="3.30.70.20">
    <property type="match status" value="1"/>
</dbReference>
<dbReference type="GO" id="GO:0051536">
    <property type="term" value="F:iron-sulfur cluster binding"/>
    <property type="evidence" value="ECO:0007669"/>
    <property type="project" value="UniProtKB-KW"/>
</dbReference>
<dbReference type="RefSeq" id="WP_213145945.1">
    <property type="nucleotide sequence ID" value="NZ_JAGYPE020000003.1"/>
</dbReference>
<evidence type="ECO:0000313" key="8">
    <source>
        <dbReference type="Proteomes" id="UP000677265"/>
    </source>
</evidence>
<dbReference type="SUPFAM" id="SSF54862">
    <property type="entry name" value="4Fe-4S ferredoxins"/>
    <property type="match status" value="1"/>
</dbReference>
<evidence type="ECO:0000313" key="7">
    <source>
        <dbReference type="EMBL" id="MCH6264524.1"/>
    </source>
</evidence>
<dbReference type="Pfam" id="PF13370">
    <property type="entry name" value="Fer4_13"/>
    <property type="match status" value="1"/>
</dbReference>
<dbReference type="EMBL" id="JAGYPE020000003">
    <property type="protein sequence ID" value="MCH6264524.1"/>
    <property type="molecule type" value="Genomic_DNA"/>
</dbReference>
<proteinExistence type="predicted"/>
<sequence length="63" mass="6801">MKVTVNKNVCIGNGMCIGIVSEAFKFGEDGKSQAYNPDPKLADLIREAEENCPVGAIIIEEDD</sequence>
<keyword evidence="3" id="KW-0249">Electron transport</keyword>
<keyword evidence="1" id="KW-0813">Transport</keyword>
<name>A0A942T745_9BACI</name>
<dbReference type="InterPro" id="IPR051269">
    <property type="entry name" value="Fe-S_cluster_ET"/>
</dbReference>
<organism evidence="6">
    <name type="scientific">Neobacillus citreus</name>
    <dbReference type="NCBI Taxonomy" id="2833578"/>
    <lineage>
        <taxon>Bacteria</taxon>
        <taxon>Bacillati</taxon>
        <taxon>Bacillota</taxon>
        <taxon>Bacilli</taxon>
        <taxon>Bacillales</taxon>
        <taxon>Bacillaceae</taxon>
        <taxon>Neobacillus</taxon>
    </lineage>
</organism>
<keyword evidence="2" id="KW-0479">Metal-binding</keyword>
<evidence type="ECO:0000256" key="1">
    <source>
        <dbReference type="ARBA" id="ARBA00022448"/>
    </source>
</evidence>